<feature type="site" description="Interaction with DNA" evidence="10">
    <location>
        <position position="139"/>
    </location>
</feature>
<dbReference type="GO" id="GO:0008270">
    <property type="term" value="F:zinc ion binding"/>
    <property type="evidence" value="ECO:0007669"/>
    <property type="project" value="UniProtKB-KW"/>
</dbReference>
<dbReference type="InterPro" id="IPR023405">
    <property type="entry name" value="Topo_IA_core_domain"/>
</dbReference>
<dbReference type="Pfam" id="PF01131">
    <property type="entry name" value="Topoisom_bac"/>
    <property type="match status" value="1"/>
</dbReference>
<keyword evidence="8 10" id="KW-0238">DNA-binding</keyword>
<dbReference type="InterPro" id="IPR006171">
    <property type="entry name" value="TOPRIM_dom"/>
</dbReference>
<accession>A0A2K9E2K9</accession>
<feature type="active site" description="O-(5'-phospho-DNA)-tyrosine intermediate" evidence="10">
    <location>
        <position position="300"/>
    </location>
</feature>
<feature type="site" description="Interaction with DNA" evidence="10">
    <location>
        <position position="148"/>
    </location>
</feature>
<feature type="site" description="Interaction with DNA" evidence="10">
    <location>
        <position position="302"/>
    </location>
</feature>
<dbReference type="RefSeq" id="WP_101301993.1">
    <property type="nucleotide sequence ID" value="NZ_CP025197.1"/>
</dbReference>
<dbReference type="GO" id="GO:0003917">
    <property type="term" value="F:DNA topoisomerase type I (single strand cut, ATP-independent) activity"/>
    <property type="evidence" value="ECO:0007669"/>
    <property type="project" value="UniProtKB-UniRule"/>
</dbReference>
<feature type="domain" description="Topo IA-type catalytic" evidence="12">
    <location>
        <begin position="129"/>
        <end position="560"/>
    </location>
</feature>
<organism evidence="13 14">
    <name type="scientific">Acetivibrio saccincola</name>
    <dbReference type="NCBI Taxonomy" id="1677857"/>
    <lineage>
        <taxon>Bacteria</taxon>
        <taxon>Bacillati</taxon>
        <taxon>Bacillota</taxon>
        <taxon>Clostridia</taxon>
        <taxon>Eubacteriales</taxon>
        <taxon>Oscillospiraceae</taxon>
        <taxon>Acetivibrio</taxon>
    </lineage>
</organism>
<keyword evidence="4" id="KW-0863">Zinc-finger</keyword>
<dbReference type="PROSITE" id="PS52039">
    <property type="entry name" value="TOPO_IA_2"/>
    <property type="match status" value="1"/>
</dbReference>
<dbReference type="InterPro" id="IPR013497">
    <property type="entry name" value="Topo_IA_cen"/>
</dbReference>
<dbReference type="PROSITE" id="PS00396">
    <property type="entry name" value="TOPO_IA_1"/>
    <property type="match status" value="1"/>
</dbReference>
<comment type="function">
    <text evidence="10">Releases the supercoiling and torsional tension of DNA, which is introduced during the DNA replication and transcription, by transiently cleaving and rejoining one strand of the DNA duplex. Introduces a single-strand break via transesterification at a target site in duplex DNA. The scissile phosphodiester is attacked by the catalytic tyrosine of the enzyme, resulting in the formation of a DNA-(5'-phosphotyrosyl)-enzyme intermediate and the expulsion of a 3'-OH DNA strand. The free DNA strand then undergoes passage around the unbroken strand, thus removing DNA supercoils. Finally, in the religation step, the DNA 3'-OH attacks the covalent intermediate to expel the active-site tyrosine and restore the DNA phosphodiester backbone.</text>
</comment>
<dbReference type="InterPro" id="IPR013824">
    <property type="entry name" value="Topo_IA_cen_sub1"/>
</dbReference>
<feature type="region of interest" description="Interaction with DNA" evidence="10">
    <location>
        <begin position="163"/>
        <end position="168"/>
    </location>
</feature>
<evidence type="ECO:0000256" key="3">
    <source>
        <dbReference type="ARBA" id="ARBA00022723"/>
    </source>
</evidence>
<comment type="similarity">
    <text evidence="2 10">Belongs to the type IA topoisomerase family.</text>
</comment>
<evidence type="ECO:0000256" key="9">
    <source>
        <dbReference type="ARBA" id="ARBA00023235"/>
    </source>
</evidence>
<dbReference type="PANTHER" id="PTHR42785:SF1">
    <property type="entry name" value="DNA TOPOISOMERASE"/>
    <property type="match status" value="1"/>
</dbReference>
<evidence type="ECO:0000259" key="11">
    <source>
        <dbReference type="PROSITE" id="PS50880"/>
    </source>
</evidence>
<dbReference type="KEGG" id="hsc:HVS_10435"/>
<evidence type="ECO:0000256" key="6">
    <source>
        <dbReference type="ARBA" id="ARBA00022842"/>
    </source>
</evidence>
<evidence type="ECO:0000256" key="1">
    <source>
        <dbReference type="ARBA" id="ARBA00000213"/>
    </source>
</evidence>
<dbReference type="Pfam" id="PF01751">
    <property type="entry name" value="Toprim"/>
    <property type="match status" value="1"/>
</dbReference>
<evidence type="ECO:0000256" key="8">
    <source>
        <dbReference type="ARBA" id="ARBA00023125"/>
    </source>
</evidence>
<dbReference type="InterPro" id="IPR000380">
    <property type="entry name" value="Topo_IA"/>
</dbReference>
<dbReference type="SUPFAM" id="SSF57783">
    <property type="entry name" value="Zinc beta-ribbon"/>
    <property type="match status" value="1"/>
</dbReference>
<dbReference type="SMART" id="SM00437">
    <property type="entry name" value="TOP1Ac"/>
    <property type="match status" value="1"/>
</dbReference>
<dbReference type="SMART" id="SM00436">
    <property type="entry name" value="TOP1Bc"/>
    <property type="match status" value="1"/>
</dbReference>
<comment type="subunit">
    <text evidence="10">Monomer.</text>
</comment>
<evidence type="ECO:0000256" key="7">
    <source>
        <dbReference type="ARBA" id="ARBA00023029"/>
    </source>
</evidence>
<evidence type="ECO:0000256" key="4">
    <source>
        <dbReference type="ARBA" id="ARBA00022771"/>
    </source>
</evidence>
<dbReference type="InterPro" id="IPR028612">
    <property type="entry name" value="Topoisom_1_IA"/>
</dbReference>
<dbReference type="PANTHER" id="PTHR42785">
    <property type="entry name" value="DNA TOPOISOMERASE, TYPE IA, CORE"/>
    <property type="match status" value="1"/>
</dbReference>
<dbReference type="Gene3D" id="2.70.20.10">
    <property type="entry name" value="Topoisomerase I, domain 3"/>
    <property type="match status" value="1"/>
</dbReference>
<dbReference type="InterPro" id="IPR013825">
    <property type="entry name" value="Topo_IA_cen_sub2"/>
</dbReference>
<dbReference type="Gene3D" id="3.30.65.10">
    <property type="entry name" value="Bacterial Topoisomerase I, domain 1"/>
    <property type="match status" value="1"/>
</dbReference>
<dbReference type="InterPro" id="IPR013826">
    <property type="entry name" value="Topo_IA_cen_sub3"/>
</dbReference>
<keyword evidence="5" id="KW-0862">Zinc</keyword>
<keyword evidence="14" id="KW-1185">Reference proteome</keyword>
<dbReference type="PRINTS" id="PR00417">
    <property type="entry name" value="PRTPISMRASEI"/>
</dbReference>
<dbReference type="Gene3D" id="1.10.290.10">
    <property type="entry name" value="Topoisomerase I, domain 4"/>
    <property type="match status" value="1"/>
</dbReference>
<feature type="site" description="Interaction with DNA" evidence="10">
    <location>
        <position position="140"/>
    </location>
</feature>
<gene>
    <name evidence="10 13" type="primary">topA</name>
    <name evidence="13" type="ORF">HVS_10435</name>
</gene>
<dbReference type="InterPro" id="IPR005733">
    <property type="entry name" value="TopoI_bac-type"/>
</dbReference>
<keyword evidence="3" id="KW-0479">Metal-binding</keyword>
<evidence type="ECO:0000256" key="2">
    <source>
        <dbReference type="ARBA" id="ARBA00009446"/>
    </source>
</evidence>
<dbReference type="Proteomes" id="UP000233534">
    <property type="component" value="Chromosome"/>
</dbReference>
<feature type="site" description="Interaction with DNA" evidence="10">
    <location>
        <position position="492"/>
    </location>
</feature>
<dbReference type="InterPro" id="IPR013498">
    <property type="entry name" value="Topo_IA_Znf"/>
</dbReference>
<feature type="site" description="Interaction with DNA" evidence="10">
    <location>
        <position position="33"/>
    </location>
</feature>
<dbReference type="InterPro" id="IPR003601">
    <property type="entry name" value="Topo_IA_2"/>
</dbReference>
<protein>
    <recommendedName>
        <fullName evidence="10">DNA topoisomerase 1</fullName>
        <ecNumber evidence="10">5.6.2.1</ecNumber>
    </recommendedName>
    <alternativeName>
        <fullName evidence="10">DNA topoisomerase I</fullName>
    </alternativeName>
</protein>
<evidence type="ECO:0000256" key="5">
    <source>
        <dbReference type="ARBA" id="ARBA00022833"/>
    </source>
</evidence>
<dbReference type="HAMAP" id="MF_00952">
    <property type="entry name" value="Topoisom_1_prok"/>
    <property type="match status" value="1"/>
</dbReference>
<feature type="site" description="Interaction with DNA" evidence="10">
    <location>
        <position position="143"/>
    </location>
</feature>
<dbReference type="Pfam" id="PF01396">
    <property type="entry name" value="Zn_ribbon_Top1"/>
    <property type="match status" value="3"/>
</dbReference>
<dbReference type="CDD" id="cd03363">
    <property type="entry name" value="TOPRIM_TopoIA_TopoI"/>
    <property type="match status" value="1"/>
</dbReference>
<comment type="catalytic activity">
    <reaction evidence="1 10">
        <text>ATP-independent breakage of single-stranded DNA, followed by passage and rejoining.</text>
        <dbReference type="EC" id="5.6.2.1"/>
    </reaction>
</comment>
<dbReference type="InterPro" id="IPR003602">
    <property type="entry name" value="Topo_IA_DNA-bd_dom"/>
</dbReference>
<dbReference type="Gene3D" id="3.40.50.140">
    <property type="match status" value="1"/>
</dbReference>
<evidence type="ECO:0000256" key="10">
    <source>
        <dbReference type="HAMAP-Rule" id="MF_00952"/>
    </source>
</evidence>
<feature type="domain" description="Toprim" evidence="11">
    <location>
        <begin position="3"/>
        <end position="113"/>
    </location>
</feature>
<dbReference type="SMART" id="SM00493">
    <property type="entry name" value="TOPRIM"/>
    <property type="match status" value="1"/>
</dbReference>
<dbReference type="GO" id="GO:0006265">
    <property type="term" value="P:DNA topological change"/>
    <property type="evidence" value="ECO:0007669"/>
    <property type="project" value="UniProtKB-UniRule"/>
</dbReference>
<dbReference type="Gene3D" id="1.10.460.10">
    <property type="entry name" value="Topoisomerase I, domain 2"/>
    <property type="match status" value="1"/>
</dbReference>
<keyword evidence="7 10" id="KW-0799">Topoisomerase</keyword>
<dbReference type="SUPFAM" id="SSF56712">
    <property type="entry name" value="Prokaryotic type I DNA topoisomerase"/>
    <property type="match status" value="1"/>
</dbReference>
<dbReference type="InterPro" id="IPR023406">
    <property type="entry name" value="Topo_IA_AS"/>
</dbReference>
<dbReference type="PROSITE" id="PS50880">
    <property type="entry name" value="TOPRIM"/>
    <property type="match status" value="1"/>
</dbReference>
<keyword evidence="9 10" id="KW-0413">Isomerase</keyword>
<dbReference type="AlphaFoldDB" id="A0A2K9E2K9"/>
<proteinExistence type="inferred from homology"/>
<evidence type="ECO:0000313" key="14">
    <source>
        <dbReference type="Proteomes" id="UP000233534"/>
    </source>
</evidence>
<sequence>MAEKLVIVESPAKANTISKFLGKGYKIVASVGHVRDLPKSQIGIDIEKQFEPKYITIRGKGEIIAKLKKEAKNAKKIYLATDPDREGEAISWHLAHLLKLDSEEECRITFNEITKNAVKNALKSPRKIDMSLVNAQQARRILDRIVGYKISPLLWKKVKKGLSAGRVQSVATRLICDREEEIENFVPDEYWSITAELKKEKDKTTFNAKFYGAGKKKIELKNEEEVNKVLDEIKKEKFVVGKIKKAEKKKSPVAPFITSTMQQDASRKLGFTSKKTMIVAQQLYEGIDIKGIGTTGLITYIRTDSTRISDEALEQTKSYIEKKYGKEYLSNEKRVYKSKSKAQDAHECIRPTDVNVQPDDIKDSLSRDQYRLYKLIWERFVASQMASAIYDTVSVDINAGEYLFKGRGSTIKFKGFLVLYQESQDNEEEEENAILPELSEGEVLEKKNIIPKQHFTQPPPRYTEATLVKALEERGIGRPSTYAPIISTIQSRGYVVKESKVLLPTELGKIVNDIMKTCFPEIVDIEFTVQMEKKLDDIEEGDKEWVEIIQNFYNQFVPMLKEAEEKIGNIEVPDEVTDEICEKCGRNMVIKMGRYGKFLACPGFPECRNAKPLLEDAGVTCPKCKGKVYVKKTKKGKKYLGCENNPKCDFMTWEKPAGENCPKCGNFLTKKYSGKKAQFKCSNEECDFTKVGEDKNKKE</sequence>
<dbReference type="EC" id="5.6.2.1" evidence="10"/>
<dbReference type="GO" id="GO:0003677">
    <property type="term" value="F:DNA binding"/>
    <property type="evidence" value="ECO:0007669"/>
    <property type="project" value="UniProtKB-KW"/>
</dbReference>
<evidence type="ECO:0000259" key="12">
    <source>
        <dbReference type="PROSITE" id="PS52039"/>
    </source>
</evidence>
<reference evidence="13 14" key="1">
    <citation type="submission" date="2017-12" db="EMBL/GenBank/DDBJ databases">
        <title>Complete genome sequence of Herbivorax saccincola GGR1, a novel Cellulosome-producing hydrolytic bacterium in a thermophilic biogas plant, established by Illumina and Nanopore MinION sequencing.</title>
        <authorList>
            <person name="Pechtl A."/>
            <person name="Ruckert C."/>
            <person name="Koeck D.E."/>
            <person name="Maus I."/>
            <person name="Winkler A."/>
            <person name="Kalinowski J."/>
            <person name="Puhler A."/>
            <person name="Schwarz W.W."/>
            <person name="Zverlov V.V."/>
            <person name="Schluter A."/>
            <person name="Liebl W."/>
        </authorList>
    </citation>
    <scope>NUCLEOTIDE SEQUENCE [LARGE SCALE GENOMIC DNA]</scope>
    <source>
        <strain evidence="14">SR1</strain>
    </source>
</reference>
<feature type="site" description="Interaction with DNA" evidence="10">
    <location>
        <position position="155"/>
    </location>
</feature>
<keyword evidence="6" id="KW-0460">Magnesium</keyword>
<dbReference type="InterPro" id="IPR034149">
    <property type="entry name" value="TOPRIM_TopoI"/>
</dbReference>
<dbReference type="EMBL" id="CP025197">
    <property type="protein sequence ID" value="AUG57982.1"/>
    <property type="molecule type" value="Genomic_DNA"/>
</dbReference>
<evidence type="ECO:0000313" key="13">
    <source>
        <dbReference type="EMBL" id="AUG57982.1"/>
    </source>
</evidence>
<dbReference type="CDD" id="cd00186">
    <property type="entry name" value="TOP1Ac"/>
    <property type="match status" value="1"/>
</dbReference>
<dbReference type="GO" id="GO:0005694">
    <property type="term" value="C:chromosome"/>
    <property type="evidence" value="ECO:0007669"/>
    <property type="project" value="InterPro"/>
</dbReference>
<dbReference type="NCBIfam" id="TIGR01051">
    <property type="entry name" value="topA_bact"/>
    <property type="match status" value="1"/>
</dbReference>
<name>A0A2K9E2K9_9FIRM</name>